<dbReference type="Pfam" id="PF00440">
    <property type="entry name" value="TetR_N"/>
    <property type="match status" value="1"/>
</dbReference>
<dbReference type="GO" id="GO:0003677">
    <property type="term" value="F:DNA binding"/>
    <property type="evidence" value="ECO:0007669"/>
    <property type="project" value="UniProtKB-UniRule"/>
</dbReference>
<sequence>MANPKMNKFEIKSQQTKKDLIDAFWDLMIERDFDKIRIKQITDKAGVYRSTFYLHFLDLYDLLEQEENRLVAKWQKVSEEMEKTIDSLDLLIAIAKFYEENALQVFLLIREKRSSMYEIKMKNLIKERLKELYDVEENQEVIYIFEFYISAILQTLSYWYQNDSDKDIFEVVTLMFKLMENGISGMWDRR</sequence>
<dbReference type="RefSeq" id="WP_077496143.1">
    <property type="nucleotide sequence ID" value="NZ_LS483409.1"/>
</dbReference>
<gene>
    <name evidence="4" type="ORF">NCTC13773_00359</name>
</gene>
<dbReference type="PANTHER" id="PTHR43479:SF11">
    <property type="entry name" value="ACREF_ENVCD OPERON REPRESSOR-RELATED"/>
    <property type="match status" value="1"/>
</dbReference>
<dbReference type="SUPFAM" id="SSF46689">
    <property type="entry name" value="Homeodomain-like"/>
    <property type="match status" value="1"/>
</dbReference>
<dbReference type="Proteomes" id="UP000249013">
    <property type="component" value="Chromosome 1"/>
</dbReference>
<keyword evidence="1 2" id="KW-0238">DNA-binding</keyword>
<evidence type="ECO:0000259" key="3">
    <source>
        <dbReference type="PROSITE" id="PS50977"/>
    </source>
</evidence>
<evidence type="ECO:0000256" key="2">
    <source>
        <dbReference type="PROSITE-ProRule" id="PRU00335"/>
    </source>
</evidence>
<dbReference type="PANTHER" id="PTHR43479">
    <property type="entry name" value="ACREF/ENVCD OPERON REPRESSOR-RELATED"/>
    <property type="match status" value="1"/>
</dbReference>
<feature type="DNA-binding region" description="H-T-H motif" evidence="2">
    <location>
        <begin position="37"/>
        <end position="56"/>
    </location>
</feature>
<feature type="domain" description="HTH tetR-type" evidence="3">
    <location>
        <begin position="14"/>
        <end position="74"/>
    </location>
</feature>
<dbReference type="AlphaFoldDB" id="A0AA94M136"/>
<evidence type="ECO:0000313" key="4">
    <source>
        <dbReference type="EMBL" id="SQG78593.1"/>
    </source>
</evidence>
<dbReference type="InterPro" id="IPR050624">
    <property type="entry name" value="HTH-type_Tx_Regulator"/>
</dbReference>
<dbReference type="InterPro" id="IPR001647">
    <property type="entry name" value="HTH_TetR"/>
</dbReference>
<evidence type="ECO:0000313" key="5">
    <source>
        <dbReference type="Proteomes" id="UP000249013"/>
    </source>
</evidence>
<name>A0AA94M136_9STRE</name>
<dbReference type="InterPro" id="IPR009057">
    <property type="entry name" value="Homeodomain-like_sf"/>
</dbReference>
<evidence type="ECO:0000256" key="1">
    <source>
        <dbReference type="ARBA" id="ARBA00023125"/>
    </source>
</evidence>
<dbReference type="PROSITE" id="PS50977">
    <property type="entry name" value="HTH_TETR_2"/>
    <property type="match status" value="1"/>
</dbReference>
<dbReference type="EMBL" id="LS483409">
    <property type="protein sequence ID" value="SQG78593.1"/>
    <property type="molecule type" value="Genomic_DNA"/>
</dbReference>
<dbReference type="Gene3D" id="1.10.357.10">
    <property type="entry name" value="Tetracycline Repressor, domain 2"/>
    <property type="match status" value="1"/>
</dbReference>
<proteinExistence type="predicted"/>
<reference evidence="4 5" key="1">
    <citation type="submission" date="2018-06" db="EMBL/GenBank/DDBJ databases">
        <authorList>
            <consortium name="Pathogen Informatics"/>
            <person name="Doyle S."/>
        </authorList>
    </citation>
    <scope>NUCLEOTIDE SEQUENCE [LARGE SCALE GENOMIC DNA]</scope>
    <source>
        <strain evidence="4 5">NCTC13773</strain>
    </source>
</reference>
<accession>A0AA94M136</accession>
<organism evidence="4 5">
    <name type="scientific">Streptococcus gallolyticus</name>
    <dbReference type="NCBI Taxonomy" id="315405"/>
    <lineage>
        <taxon>Bacteria</taxon>
        <taxon>Bacillati</taxon>
        <taxon>Bacillota</taxon>
        <taxon>Bacilli</taxon>
        <taxon>Lactobacillales</taxon>
        <taxon>Streptococcaceae</taxon>
        <taxon>Streptococcus</taxon>
    </lineage>
</organism>
<protein>
    <submittedName>
        <fullName evidence="4">Transcriptional regulator</fullName>
    </submittedName>
</protein>